<dbReference type="AlphaFoldDB" id="A0A6C0JLQ8"/>
<keyword evidence="2" id="KW-0812">Transmembrane</keyword>
<dbReference type="EMBL" id="MN740418">
    <property type="protein sequence ID" value="QHU05706.1"/>
    <property type="molecule type" value="Genomic_DNA"/>
</dbReference>
<evidence type="ECO:0000256" key="2">
    <source>
        <dbReference type="SAM" id="Phobius"/>
    </source>
</evidence>
<evidence type="ECO:0000256" key="1">
    <source>
        <dbReference type="SAM" id="Coils"/>
    </source>
</evidence>
<protein>
    <submittedName>
        <fullName evidence="3">Uncharacterized protein</fullName>
    </submittedName>
</protein>
<keyword evidence="2" id="KW-0472">Membrane</keyword>
<reference evidence="3" key="1">
    <citation type="journal article" date="2020" name="Nature">
        <title>Giant virus diversity and host interactions through global metagenomics.</title>
        <authorList>
            <person name="Schulz F."/>
            <person name="Roux S."/>
            <person name="Paez-Espino D."/>
            <person name="Jungbluth S."/>
            <person name="Walsh D.A."/>
            <person name="Denef V.J."/>
            <person name="McMahon K.D."/>
            <person name="Konstantinidis K.T."/>
            <person name="Eloe-Fadrosh E.A."/>
            <person name="Kyrpides N.C."/>
            <person name="Woyke T."/>
        </authorList>
    </citation>
    <scope>NUCLEOTIDE SEQUENCE</scope>
    <source>
        <strain evidence="3">GVMAG-M-3300027736-24</strain>
    </source>
</reference>
<feature type="transmembrane region" description="Helical" evidence="2">
    <location>
        <begin position="68"/>
        <end position="87"/>
    </location>
</feature>
<proteinExistence type="predicted"/>
<feature type="coiled-coil region" evidence="1">
    <location>
        <begin position="113"/>
        <end position="147"/>
    </location>
</feature>
<keyword evidence="2" id="KW-1133">Transmembrane helix</keyword>
<accession>A0A6C0JLQ8</accession>
<keyword evidence="1" id="KW-0175">Coiled coil</keyword>
<evidence type="ECO:0000313" key="3">
    <source>
        <dbReference type="EMBL" id="QHU05706.1"/>
    </source>
</evidence>
<organism evidence="3">
    <name type="scientific">viral metagenome</name>
    <dbReference type="NCBI Taxonomy" id="1070528"/>
    <lineage>
        <taxon>unclassified sequences</taxon>
        <taxon>metagenomes</taxon>
        <taxon>organismal metagenomes</taxon>
    </lineage>
</organism>
<name>A0A6C0JLQ8_9ZZZZ</name>
<sequence>MNRKTITKEFNELYGNGKNLNSKKNTSIPNMLNKIPDIENVTNNIVENYNKNYDKPISEAFVPFKFPYIPLLIITLLIALGGVIYYFKDNILDFFDKIYKIDTVEKKTDNIIKQYNNDKIKQLEEDKKKLEEDLKTKEQKNNVKNVNINNGGLNELNNAINNSTSYKKEQNVKENSFCYIGYDDGQRVCTNAFEGDTCMSGQIFPKMDICINPRLSS</sequence>